<dbReference type="InterPro" id="IPR020596">
    <property type="entry name" value="rRNA_Ade_Mease_Trfase_CS"/>
</dbReference>
<reference evidence="6" key="1">
    <citation type="submission" date="2018-05" db="EMBL/GenBank/DDBJ databases">
        <authorList>
            <person name="Lanie J.A."/>
            <person name="Ng W.-L."/>
            <person name="Kazmierczak K.M."/>
            <person name="Andrzejewski T.M."/>
            <person name="Davidsen T.M."/>
            <person name="Wayne K.J."/>
            <person name="Tettelin H."/>
            <person name="Glass J.I."/>
            <person name="Rusch D."/>
            <person name="Podicherti R."/>
            <person name="Tsui H.-C.T."/>
            <person name="Winkler M.E."/>
        </authorList>
    </citation>
    <scope>NUCLEOTIDE SEQUENCE</scope>
</reference>
<dbReference type="SUPFAM" id="SSF53335">
    <property type="entry name" value="S-adenosyl-L-methionine-dependent methyltransferases"/>
    <property type="match status" value="1"/>
</dbReference>
<evidence type="ECO:0000256" key="2">
    <source>
        <dbReference type="ARBA" id="ARBA00022679"/>
    </source>
</evidence>
<dbReference type="InterPro" id="IPR001737">
    <property type="entry name" value="KsgA/Erm"/>
</dbReference>
<evidence type="ECO:0000256" key="1">
    <source>
        <dbReference type="ARBA" id="ARBA00022603"/>
    </source>
</evidence>
<evidence type="ECO:0000313" key="6">
    <source>
        <dbReference type="EMBL" id="SVD76352.1"/>
    </source>
</evidence>
<dbReference type="InterPro" id="IPR029063">
    <property type="entry name" value="SAM-dependent_MTases_sf"/>
</dbReference>
<feature type="non-terminal residue" evidence="6">
    <location>
        <position position="1"/>
    </location>
</feature>
<organism evidence="6">
    <name type="scientific">marine metagenome</name>
    <dbReference type="NCBI Taxonomy" id="408172"/>
    <lineage>
        <taxon>unclassified sequences</taxon>
        <taxon>metagenomes</taxon>
        <taxon>ecological metagenomes</taxon>
    </lineage>
</organism>
<dbReference type="PANTHER" id="PTHR11727:SF7">
    <property type="entry name" value="DIMETHYLADENOSINE TRANSFERASE-RELATED"/>
    <property type="match status" value="1"/>
</dbReference>
<keyword evidence="1" id="KW-0489">Methyltransferase</keyword>
<accession>A0A382XZ04</accession>
<evidence type="ECO:0000256" key="3">
    <source>
        <dbReference type="ARBA" id="ARBA00022691"/>
    </source>
</evidence>
<dbReference type="EMBL" id="UINC01171668">
    <property type="protein sequence ID" value="SVD76352.1"/>
    <property type="molecule type" value="Genomic_DNA"/>
</dbReference>
<keyword evidence="2" id="KW-0808">Transferase</keyword>
<dbReference type="InterPro" id="IPR020598">
    <property type="entry name" value="rRNA_Ade_methylase_Trfase_N"/>
</dbReference>
<name>A0A382XZ04_9ZZZZ</name>
<dbReference type="PROSITE" id="PS51689">
    <property type="entry name" value="SAM_RNA_A_N6_MT"/>
    <property type="match status" value="1"/>
</dbReference>
<dbReference type="Gene3D" id="3.40.50.150">
    <property type="entry name" value="Vaccinia Virus protein VP39"/>
    <property type="match status" value="1"/>
</dbReference>
<dbReference type="AlphaFoldDB" id="A0A382XZ04"/>
<evidence type="ECO:0000259" key="5">
    <source>
        <dbReference type="SMART" id="SM00650"/>
    </source>
</evidence>
<dbReference type="GO" id="GO:0003723">
    <property type="term" value="F:RNA binding"/>
    <property type="evidence" value="ECO:0007669"/>
    <property type="project" value="UniProtKB-KW"/>
</dbReference>
<protein>
    <recommendedName>
        <fullName evidence="5">Ribosomal RNA adenine methylase transferase N-terminal domain-containing protein</fullName>
    </recommendedName>
</protein>
<evidence type="ECO:0000256" key="4">
    <source>
        <dbReference type="ARBA" id="ARBA00022884"/>
    </source>
</evidence>
<dbReference type="CDD" id="cd02440">
    <property type="entry name" value="AdoMet_MTases"/>
    <property type="match status" value="1"/>
</dbReference>
<feature type="non-terminal residue" evidence="6">
    <location>
        <position position="249"/>
    </location>
</feature>
<sequence>VQSLDDLDTLLLVDLLRDRSPARKSLGQHYLIDDDVIDQTLQLTDEHESPLGPKSHVLEIGPGPGSLTLALLRSGAKVSALEVDKESVSHLERVFGRMDCEVDIHEVDAVSASWPPGITHVISNLPYQISSPILERIRVQHAKKALKLVILLVQEEFADRMAMSSLPYDIGPLGLNLWLDFEVVLSRKVPPSSFIPSPRVHSRLTVLKPSNRPQTEGLDRTLFRIVTKHCFSHRRRKLSTLLSKSPLRI</sequence>
<dbReference type="GO" id="GO:0000179">
    <property type="term" value="F:rRNA (adenine-N6,N6-)-dimethyltransferase activity"/>
    <property type="evidence" value="ECO:0007669"/>
    <property type="project" value="InterPro"/>
</dbReference>
<proteinExistence type="predicted"/>
<keyword evidence="3" id="KW-0949">S-adenosyl-L-methionine</keyword>
<dbReference type="PROSITE" id="PS01131">
    <property type="entry name" value="RRNA_A_DIMETH"/>
    <property type="match status" value="1"/>
</dbReference>
<dbReference type="SMART" id="SM00650">
    <property type="entry name" value="rADc"/>
    <property type="match status" value="1"/>
</dbReference>
<dbReference type="Pfam" id="PF00398">
    <property type="entry name" value="RrnaAD"/>
    <property type="match status" value="1"/>
</dbReference>
<keyword evidence="4" id="KW-0694">RNA-binding</keyword>
<feature type="domain" description="Ribosomal RNA adenine methylase transferase N-terminal" evidence="5">
    <location>
        <begin position="36"/>
        <end position="211"/>
    </location>
</feature>
<gene>
    <name evidence="6" type="ORF">METZ01_LOCUS429206</name>
</gene>
<dbReference type="PANTHER" id="PTHR11727">
    <property type="entry name" value="DIMETHYLADENOSINE TRANSFERASE"/>
    <property type="match status" value="1"/>
</dbReference>